<evidence type="ECO:0000256" key="4">
    <source>
        <dbReference type="ARBA" id="ARBA00023136"/>
    </source>
</evidence>
<keyword evidence="2 5" id="KW-0812">Transmembrane</keyword>
<gene>
    <name evidence="6" type="ORF">P8T80_04230</name>
</gene>
<dbReference type="EMBL" id="JARUHM010000008">
    <property type="protein sequence ID" value="MDT9410592.1"/>
    <property type="molecule type" value="Genomic_DNA"/>
</dbReference>
<keyword evidence="7" id="KW-1185">Reference proteome</keyword>
<dbReference type="RefSeq" id="WP_315643789.1">
    <property type="nucleotide sequence ID" value="NZ_JARUHM010000008.1"/>
</dbReference>
<comment type="subcellular location">
    <subcellularLocation>
        <location evidence="1">Membrane</location>
        <topology evidence="1">Multi-pass membrane protein</topology>
    </subcellularLocation>
</comment>
<evidence type="ECO:0000256" key="1">
    <source>
        <dbReference type="ARBA" id="ARBA00004141"/>
    </source>
</evidence>
<keyword evidence="4 5" id="KW-0472">Membrane</keyword>
<protein>
    <submittedName>
        <fullName evidence="6">CbiQ family ECF transporter T component</fullName>
    </submittedName>
</protein>
<evidence type="ECO:0000256" key="3">
    <source>
        <dbReference type="ARBA" id="ARBA00022989"/>
    </source>
</evidence>
<accession>A0ABU3PLD7</accession>
<dbReference type="InterPro" id="IPR003339">
    <property type="entry name" value="ABC/ECF_trnsptr_transmembrane"/>
</dbReference>
<proteinExistence type="predicted"/>
<name>A0ABU3PLD7_9CORY</name>
<evidence type="ECO:0000313" key="7">
    <source>
        <dbReference type="Proteomes" id="UP001265983"/>
    </source>
</evidence>
<evidence type="ECO:0000256" key="2">
    <source>
        <dbReference type="ARBA" id="ARBA00022692"/>
    </source>
</evidence>
<feature type="transmembrane region" description="Helical" evidence="5">
    <location>
        <begin position="38"/>
        <end position="58"/>
    </location>
</feature>
<evidence type="ECO:0000256" key="5">
    <source>
        <dbReference type="SAM" id="Phobius"/>
    </source>
</evidence>
<reference evidence="6 7" key="1">
    <citation type="submission" date="2023-03" db="EMBL/GenBank/DDBJ databases">
        <title>Whole genome sequence of the first Corynebacterium rouxii strains isolated in Brazil: a recent member of Corynebacterium diphtheriae complex.</title>
        <authorList>
            <person name="Vieira V."/>
            <person name="Ramos J.N."/>
            <person name="Araujo M.R.B."/>
            <person name="Baio P.V."/>
            <person name="Sant'Anna L.O."/>
            <person name="Veras J.F.C."/>
            <person name="Vieira E.M.D."/>
            <person name="Sousa M.A.B."/>
            <person name="Camargo C.H."/>
            <person name="Sacchi C.T."/>
            <person name="Campos K.R."/>
            <person name="Santos M.B.N."/>
            <person name="Bokermann S."/>
            <person name="Alvim L.B."/>
            <person name="Santos L.S."/>
            <person name="Mattos-Guaraldi A.L."/>
        </authorList>
    </citation>
    <scope>NUCLEOTIDE SEQUENCE [LARGE SCALE GENOMIC DNA]</scope>
    <source>
        <strain evidence="6 7">70862</strain>
    </source>
</reference>
<dbReference type="Proteomes" id="UP001265983">
    <property type="component" value="Unassembled WGS sequence"/>
</dbReference>
<organism evidence="6 7">
    <name type="scientific">Corynebacterium rouxii</name>
    <dbReference type="NCBI Taxonomy" id="2719119"/>
    <lineage>
        <taxon>Bacteria</taxon>
        <taxon>Bacillati</taxon>
        <taxon>Actinomycetota</taxon>
        <taxon>Actinomycetes</taxon>
        <taxon>Mycobacteriales</taxon>
        <taxon>Corynebacteriaceae</taxon>
        <taxon>Corynebacterium</taxon>
    </lineage>
</organism>
<feature type="transmembrane region" description="Helical" evidence="5">
    <location>
        <begin position="70"/>
        <end position="92"/>
    </location>
</feature>
<sequence>MLWSGAAAKSPWAQVNVGEKLLLLLDLIFEVLTLPPQWGTPVVVAVIVILVIAARILLHLYFACVSAPAAFIALGVIPLMFTVGAHGTRFIAKVQPQQLW</sequence>
<keyword evidence="3 5" id="KW-1133">Transmembrane helix</keyword>
<comment type="caution">
    <text evidence="6">The sequence shown here is derived from an EMBL/GenBank/DDBJ whole genome shotgun (WGS) entry which is preliminary data.</text>
</comment>
<evidence type="ECO:0000313" key="6">
    <source>
        <dbReference type="EMBL" id="MDT9410592.1"/>
    </source>
</evidence>
<dbReference type="Pfam" id="PF02361">
    <property type="entry name" value="CbiQ"/>
    <property type="match status" value="1"/>
</dbReference>